<keyword evidence="4" id="KW-0349">Heme</keyword>
<accession>A0A3M7KV98</accession>
<evidence type="ECO:0000256" key="9">
    <source>
        <dbReference type="ARBA" id="ARBA00023004"/>
    </source>
</evidence>
<keyword evidence="6" id="KW-0479">Metal-binding</keyword>
<comment type="caution">
    <text evidence="13">The sequence shown here is derived from an EMBL/GenBank/DDBJ whole genome shotgun (WGS) entry which is preliminary data.</text>
</comment>
<feature type="transmembrane region" description="Helical" evidence="11">
    <location>
        <begin position="153"/>
        <end position="173"/>
    </location>
</feature>
<dbReference type="InterPro" id="IPR006593">
    <property type="entry name" value="Cyt_b561/ferric_Rdtase_TM"/>
</dbReference>
<keyword evidence="9" id="KW-0408">Iron</keyword>
<evidence type="ECO:0000256" key="4">
    <source>
        <dbReference type="ARBA" id="ARBA00022617"/>
    </source>
</evidence>
<evidence type="ECO:0000313" key="14">
    <source>
        <dbReference type="Proteomes" id="UP000279271"/>
    </source>
</evidence>
<dbReference type="GO" id="GO:0140575">
    <property type="term" value="F:transmembrane monodehydroascorbate reductase activity"/>
    <property type="evidence" value="ECO:0007669"/>
    <property type="project" value="InterPro"/>
</dbReference>
<evidence type="ECO:0000256" key="8">
    <source>
        <dbReference type="ARBA" id="ARBA00022989"/>
    </source>
</evidence>
<feature type="domain" description="Cytochrome b561" evidence="12">
    <location>
        <begin position="9"/>
        <end position="107"/>
    </location>
</feature>
<comment type="subcellular location">
    <subcellularLocation>
        <location evidence="2">Membrane</location>
        <topology evidence="2">Multi-pass membrane protein</topology>
    </subcellularLocation>
</comment>
<name>A0A3M7KV98_AUXPR</name>
<evidence type="ECO:0000259" key="12">
    <source>
        <dbReference type="Pfam" id="PF03188"/>
    </source>
</evidence>
<reference evidence="14" key="1">
    <citation type="journal article" date="2018" name="Algal Res.">
        <title>Characterization of plant carbon substrate utilization by Auxenochlorella protothecoides.</title>
        <authorList>
            <person name="Vogler B.W."/>
            <person name="Starkenburg S.R."/>
            <person name="Sudasinghe N."/>
            <person name="Schambach J.Y."/>
            <person name="Rollin J.A."/>
            <person name="Pattathil S."/>
            <person name="Barry A.N."/>
        </authorList>
    </citation>
    <scope>NUCLEOTIDE SEQUENCE [LARGE SCALE GENOMIC DNA]</scope>
    <source>
        <strain evidence="14">UTEX 25</strain>
    </source>
</reference>
<sequence>MTEGISTALAFRHLEGGPRVRAIQRHGWVQVASTVCIALGFLVIYTNKANNGKQHFTSLHGKVGNINTWLAVATPVGGIFSFRKLGLITCLPEPWHPFIKWLHRCVSCRIERCSMSVSGAIPCCQDKTRGQCVCSIRPVFIRMLPLSDNPTALFMQLGLLTWMLALVTVQLVLPHKAIM</sequence>
<dbReference type="PANTHER" id="PTHR15422:SF45">
    <property type="entry name" value="CYTOCHROME B561 DOMAIN-CONTAINING PROTEIN"/>
    <property type="match status" value="1"/>
</dbReference>
<protein>
    <recommendedName>
        <fullName evidence="12">Cytochrome b561 domain-containing protein</fullName>
    </recommendedName>
</protein>
<evidence type="ECO:0000256" key="6">
    <source>
        <dbReference type="ARBA" id="ARBA00022723"/>
    </source>
</evidence>
<dbReference type="PANTHER" id="PTHR15422">
    <property type="entry name" value="OS05G0565100 PROTEIN"/>
    <property type="match status" value="1"/>
</dbReference>
<dbReference type="InterPro" id="IPR045150">
    <property type="entry name" value="CYB561D1/2"/>
</dbReference>
<evidence type="ECO:0000256" key="7">
    <source>
        <dbReference type="ARBA" id="ARBA00022982"/>
    </source>
</evidence>
<feature type="non-terminal residue" evidence="13">
    <location>
        <position position="179"/>
    </location>
</feature>
<organism evidence="13 14">
    <name type="scientific">Auxenochlorella protothecoides</name>
    <name type="common">Green microalga</name>
    <name type="synonym">Chlorella protothecoides</name>
    <dbReference type="NCBI Taxonomy" id="3075"/>
    <lineage>
        <taxon>Eukaryota</taxon>
        <taxon>Viridiplantae</taxon>
        <taxon>Chlorophyta</taxon>
        <taxon>core chlorophytes</taxon>
        <taxon>Trebouxiophyceae</taxon>
        <taxon>Chlorellales</taxon>
        <taxon>Chlorellaceae</taxon>
        <taxon>Auxenochlorella</taxon>
    </lineage>
</organism>
<evidence type="ECO:0000256" key="1">
    <source>
        <dbReference type="ARBA" id="ARBA00001970"/>
    </source>
</evidence>
<dbReference type="Gene3D" id="1.20.120.1770">
    <property type="match status" value="1"/>
</dbReference>
<evidence type="ECO:0000256" key="10">
    <source>
        <dbReference type="ARBA" id="ARBA00023136"/>
    </source>
</evidence>
<dbReference type="GO" id="GO:0046872">
    <property type="term" value="F:metal ion binding"/>
    <property type="evidence" value="ECO:0007669"/>
    <property type="project" value="UniProtKB-KW"/>
</dbReference>
<feature type="transmembrane region" description="Helical" evidence="11">
    <location>
        <begin position="27"/>
        <end position="46"/>
    </location>
</feature>
<evidence type="ECO:0000256" key="11">
    <source>
        <dbReference type="SAM" id="Phobius"/>
    </source>
</evidence>
<keyword evidence="8 11" id="KW-1133">Transmembrane helix</keyword>
<gene>
    <name evidence="13" type="ORF">APUTEX25_003189</name>
</gene>
<dbReference type="Pfam" id="PF03188">
    <property type="entry name" value="Cytochrom_B561"/>
    <property type="match status" value="1"/>
</dbReference>
<evidence type="ECO:0000313" key="13">
    <source>
        <dbReference type="EMBL" id="RMZ53655.1"/>
    </source>
</evidence>
<keyword evidence="5 11" id="KW-0812">Transmembrane</keyword>
<evidence type="ECO:0000256" key="5">
    <source>
        <dbReference type="ARBA" id="ARBA00022692"/>
    </source>
</evidence>
<dbReference type="Proteomes" id="UP000279271">
    <property type="component" value="Unassembled WGS sequence"/>
</dbReference>
<keyword evidence="3" id="KW-0813">Transport</keyword>
<evidence type="ECO:0000256" key="3">
    <source>
        <dbReference type="ARBA" id="ARBA00022448"/>
    </source>
</evidence>
<proteinExistence type="predicted"/>
<comment type="cofactor">
    <cofactor evidence="1">
        <name>heme b</name>
        <dbReference type="ChEBI" id="CHEBI:60344"/>
    </cofactor>
</comment>
<dbReference type="GO" id="GO:0016020">
    <property type="term" value="C:membrane"/>
    <property type="evidence" value="ECO:0007669"/>
    <property type="project" value="UniProtKB-SubCell"/>
</dbReference>
<evidence type="ECO:0000256" key="2">
    <source>
        <dbReference type="ARBA" id="ARBA00004141"/>
    </source>
</evidence>
<dbReference type="EMBL" id="QOKY01000196">
    <property type="protein sequence ID" value="RMZ53655.1"/>
    <property type="molecule type" value="Genomic_DNA"/>
</dbReference>
<keyword evidence="7" id="KW-0249">Electron transport</keyword>
<dbReference type="AlphaFoldDB" id="A0A3M7KV98"/>
<keyword evidence="10 11" id="KW-0472">Membrane</keyword>